<sequence length="461" mass="52090">MPGCDRFREARMSIQMLAPAPADSELRPVPGDPGLPLLGKTLQVLKDPLGASRQRYDQYGPVSWANLFGKPTVVLLGPDAVGTVLANRDRAFANGPGWGRFLDNFFYRGIMLLDFEEHLHHRRIMQQAFTHERLATYLRDINPAVAVGLRQWPARGELKFYPAVKRLTLDLATDIFMGEENLGARAEHINRAFIGCVQAGTSLVRFPVPGGRWRRGLVGRKVLEDFLKEYLPKKRAGDGSDLFTALCHSESEDGHRFSDDDVINHMIFLLMAAHDTTTITLTTMVQYLGQYPQWQDRCRAEVLALESETLGYEDLDRLPSVDLVMKEALRLVTPVPALPRHVVKDTEVLGHFLPAGTEASIGLHFTQHMPESWPEPEKFDPGRFAEDRREDKIHRYAWTPFGGGVHKCIGLYFAGMQVKSVLNQLLRRYRWHVDPAYVAPMNFMALPYPTDGLPIRLEPLG</sequence>
<evidence type="ECO:0000256" key="8">
    <source>
        <dbReference type="RuleBase" id="RU000461"/>
    </source>
</evidence>
<proteinExistence type="inferred from homology"/>
<comment type="caution">
    <text evidence="9">The sequence shown here is derived from an EMBL/GenBank/DDBJ whole genome shotgun (WGS) entry which is preliminary data.</text>
</comment>
<dbReference type="PANTHER" id="PTHR24286">
    <property type="entry name" value="CYTOCHROME P450 26"/>
    <property type="match status" value="1"/>
</dbReference>
<dbReference type="PRINTS" id="PR00465">
    <property type="entry name" value="EP450IV"/>
</dbReference>
<keyword evidence="7 8" id="KW-0503">Monooxygenase</keyword>
<reference evidence="9 10" key="1">
    <citation type="journal article" date="2019" name="Int. J. Syst. Evol. Microbiol.">
        <title>The Global Catalogue of Microorganisms (GCM) 10K type strain sequencing project: providing services to taxonomists for standard genome sequencing and annotation.</title>
        <authorList>
            <consortium name="The Broad Institute Genomics Platform"/>
            <consortium name="The Broad Institute Genome Sequencing Center for Infectious Disease"/>
            <person name="Wu L."/>
            <person name="Ma J."/>
        </authorList>
    </citation>
    <scope>NUCLEOTIDE SEQUENCE [LARGE SCALE GENOMIC DNA]</scope>
    <source>
        <strain evidence="9 10">JCM 14718</strain>
    </source>
</reference>
<keyword evidence="4 8" id="KW-0479">Metal-binding</keyword>
<gene>
    <name evidence="9" type="ORF">GCM10009765_61720</name>
</gene>
<evidence type="ECO:0000313" key="9">
    <source>
        <dbReference type="EMBL" id="GAA1704166.1"/>
    </source>
</evidence>
<dbReference type="InterPro" id="IPR002403">
    <property type="entry name" value="Cyt_P450_E_grp-IV"/>
</dbReference>
<dbReference type="InterPro" id="IPR001128">
    <property type="entry name" value="Cyt_P450"/>
</dbReference>
<dbReference type="EMBL" id="BAAANY010000029">
    <property type="protein sequence ID" value="GAA1704166.1"/>
    <property type="molecule type" value="Genomic_DNA"/>
</dbReference>
<evidence type="ECO:0000256" key="4">
    <source>
        <dbReference type="ARBA" id="ARBA00022723"/>
    </source>
</evidence>
<evidence type="ECO:0000256" key="2">
    <source>
        <dbReference type="ARBA" id="ARBA00010617"/>
    </source>
</evidence>
<keyword evidence="10" id="KW-1185">Reference proteome</keyword>
<dbReference type="Proteomes" id="UP001500618">
    <property type="component" value="Unassembled WGS sequence"/>
</dbReference>
<organism evidence="9 10">
    <name type="scientific">Fodinicola feengrottensis</name>
    <dbReference type="NCBI Taxonomy" id="435914"/>
    <lineage>
        <taxon>Bacteria</taxon>
        <taxon>Bacillati</taxon>
        <taxon>Actinomycetota</taxon>
        <taxon>Actinomycetes</taxon>
        <taxon>Mycobacteriales</taxon>
        <taxon>Fodinicola</taxon>
    </lineage>
</organism>
<protein>
    <submittedName>
        <fullName evidence="9">Cytochrome P450</fullName>
    </submittedName>
</protein>
<evidence type="ECO:0000313" key="10">
    <source>
        <dbReference type="Proteomes" id="UP001500618"/>
    </source>
</evidence>
<dbReference type="InterPro" id="IPR036396">
    <property type="entry name" value="Cyt_P450_sf"/>
</dbReference>
<dbReference type="PRINTS" id="PR00385">
    <property type="entry name" value="P450"/>
</dbReference>
<dbReference type="PROSITE" id="PS00086">
    <property type="entry name" value="CYTOCHROME_P450"/>
    <property type="match status" value="1"/>
</dbReference>
<evidence type="ECO:0000256" key="5">
    <source>
        <dbReference type="ARBA" id="ARBA00023002"/>
    </source>
</evidence>
<comment type="similarity">
    <text evidence="2 8">Belongs to the cytochrome P450 family.</text>
</comment>
<keyword evidence="3 8" id="KW-0349">Heme</keyword>
<evidence type="ECO:0000256" key="6">
    <source>
        <dbReference type="ARBA" id="ARBA00023004"/>
    </source>
</evidence>
<dbReference type="Pfam" id="PF00067">
    <property type="entry name" value="p450"/>
    <property type="match status" value="1"/>
</dbReference>
<comment type="cofactor">
    <cofactor evidence="1">
        <name>heme</name>
        <dbReference type="ChEBI" id="CHEBI:30413"/>
    </cofactor>
</comment>
<dbReference type="InterPro" id="IPR017972">
    <property type="entry name" value="Cyt_P450_CS"/>
</dbReference>
<accession>A0ABN2IGB9</accession>
<evidence type="ECO:0000256" key="1">
    <source>
        <dbReference type="ARBA" id="ARBA00001971"/>
    </source>
</evidence>
<keyword evidence="5 8" id="KW-0560">Oxidoreductase</keyword>
<dbReference type="CDD" id="cd11045">
    <property type="entry name" value="CYP136-like"/>
    <property type="match status" value="1"/>
</dbReference>
<evidence type="ECO:0000256" key="3">
    <source>
        <dbReference type="ARBA" id="ARBA00022617"/>
    </source>
</evidence>
<keyword evidence="6 8" id="KW-0408">Iron</keyword>
<name>A0ABN2IGB9_9ACTN</name>
<dbReference type="Gene3D" id="1.10.630.10">
    <property type="entry name" value="Cytochrome P450"/>
    <property type="match status" value="1"/>
</dbReference>
<dbReference type="PANTHER" id="PTHR24286:SF24">
    <property type="entry name" value="LANOSTEROL 14-ALPHA DEMETHYLASE"/>
    <property type="match status" value="1"/>
</dbReference>
<evidence type="ECO:0000256" key="7">
    <source>
        <dbReference type="ARBA" id="ARBA00023033"/>
    </source>
</evidence>
<dbReference type="SUPFAM" id="SSF48264">
    <property type="entry name" value="Cytochrome P450"/>
    <property type="match status" value="1"/>
</dbReference>